<proteinExistence type="predicted"/>
<organism evidence="1 2">
    <name type="scientific">Dioscorea cayennensis subsp. rotundata</name>
    <name type="common">White Guinea yam</name>
    <name type="synonym">Dioscorea rotundata</name>
    <dbReference type="NCBI Taxonomy" id="55577"/>
    <lineage>
        <taxon>Eukaryota</taxon>
        <taxon>Viridiplantae</taxon>
        <taxon>Streptophyta</taxon>
        <taxon>Embryophyta</taxon>
        <taxon>Tracheophyta</taxon>
        <taxon>Spermatophyta</taxon>
        <taxon>Magnoliopsida</taxon>
        <taxon>Liliopsida</taxon>
        <taxon>Dioscoreales</taxon>
        <taxon>Dioscoreaceae</taxon>
        <taxon>Dioscorea</taxon>
    </lineage>
</organism>
<dbReference type="AlphaFoldDB" id="A0AB40C330"/>
<evidence type="ECO:0000313" key="1">
    <source>
        <dbReference type="Proteomes" id="UP001515500"/>
    </source>
</evidence>
<keyword evidence="1" id="KW-1185">Reference proteome</keyword>
<reference evidence="2" key="1">
    <citation type="submission" date="2025-08" db="UniProtKB">
        <authorList>
            <consortium name="RefSeq"/>
        </authorList>
    </citation>
    <scope>IDENTIFICATION</scope>
</reference>
<sequence>MPSKRARRRLGFPSSITTRGLDTFMAFKLTTVYRDHHQNFGGIDLLVQEGHKMGGTMPMLLIYQEIYLHGSTMASCFVHGCAEVNASTPLF</sequence>
<gene>
    <name evidence="2" type="primary">LOC120270079</name>
</gene>
<dbReference type="RefSeq" id="XP_039133019.1">
    <property type="nucleotide sequence ID" value="XM_039277085.1"/>
</dbReference>
<protein>
    <submittedName>
        <fullName evidence="2">Uncharacterized protein LOC120270079 isoform X4</fullName>
    </submittedName>
</protein>
<dbReference type="Proteomes" id="UP001515500">
    <property type="component" value="Chromosome 10"/>
</dbReference>
<dbReference type="GeneID" id="120270079"/>
<accession>A0AB40C330</accession>
<evidence type="ECO:0000313" key="2">
    <source>
        <dbReference type="RefSeq" id="XP_039133019.1"/>
    </source>
</evidence>
<name>A0AB40C330_DIOCR</name>